<comment type="subcellular location">
    <subcellularLocation>
        <location evidence="1">Cell membrane</location>
        <topology evidence="1">Single-pass type I membrane protein</topology>
    </subcellularLocation>
</comment>
<keyword evidence="18" id="KW-1185">Reference proteome</keyword>
<sequence>MARGGRKMAHSTNILYLFKRYLSRQLNIDANSSMRIPILFILIFLLHDSSEFTEETLTFSVQEDAPIGKVIGRIDGKPGYTFRVSRSNSKIDFDDRTLEIKTNAHLDREEQSEIELLLISTPPSIVHIRVEILDVNDNAPAFTTQCPQQVTIPETAPPGWHLTINGASDPDVGENGRIVGYRLEPNDKFEIVQDEGVTMLELKSKLDRESVDFYSINLTATDGGQPSLSSSCLINIVVLDTNDNPPNFGVRLLEIEWNGVAGAEILHLNATDADDGDNARIVYRILPDGVPFSIVNDSMVIATNNETECVFEFTVEARDSGNPPLISTLDVVVRVLNSNQHDPNINIRFYPSEFDFVLIHQEDINGKTVAILSVTDSDGPLGKNSSIRLESGNEDNIFGLISRASINILTLRHVENAVKEKYELVFVANDGQGPTERKSRKTLKIFFEKFAKERQIDLAEKQKIVIARDVASGSFVTKISGCEDCQFEIISNESPFRIDSENGIIMTSTQLPPDISSYRLKVRESSIIDSSNSSEIIKLSKRYQIWTHRKATSGSVIGKLPKPMTSQQIYSITRNHSDIPFGIFPDGTIYALRNLMDAEEFYMIEITLKFNSAIQTSVLSIQMRNSNENSPKCGRELFKISENREAGTLIGFIEASDDDNGANGVVSYNQLDSEHLIYIESISGKIFARKSFDAEQIETIKFRYSVRDYGNPIKETKCEAIIEIIDQNDNIPHFGFPYFSANLSIGPLVTVSATDLDRDSKNNKIEYRLINFLDYFEIDKSNGTIFCRNTNIEGTRVNLTIEAVNVDSSDFLYSTSFVLIGNNNEKSEYIDMKSSKTLRIFSNDIPGTRIKTLEFESKSQVFWKSTDDSFFVDSRGNIILEKQPNKSLKKVKMISGIRGSKFRKTFEFNIEYLKESRPGDDDNVIELKMKEMNETGKILELEGFGWNILRIIGQDSFEVRNSSIFGSISNMLTEEVKFLTSNVLMLLSSSHSIGTSFGRVTAESAHPIRYFITGTDQISIDSENGELILRERFFDNLNDIIIVAVIPTGIAKTKVTVEVVEDHLHLSKTNFVVFVPRNIKIGVPIDRIDVGRHNVMIDIIDAYFYVRKDQIYSKRLYNNGSNPRFYEIQGIVKKGKLTSEINITMVFEEPTNSNSNLKENELVYSIEENRAIGSVVGMVPNAKNAKYRLIDSTAGISIDDNGIVRTTEVFDRENTGVIKTKMIEANAHRIWDILIFVDDLNDNPPFFTHQIEKLNIRDDTFIGKVVHRLSWNDFDSDANEFFIEIVDGDPFDCLEINDHGEIRLKRKLTSNFNATFRLYDSKAPFTYNFVESTIEFTILRSNPPIPKCSNTSFVLFGKPPSIGEKIGKVMSDMDQVVFRIRPESLKDSEFAIDAMSGEIETRKLITDDIEMIVEVLTYDEHPSIGFCTIHIKVSQIVWNEDFHFVNNSDIYQFSIKETADRGSQIAQVRTTSLNVLYSLEPSNSNFTISPFDGIISTNSFLDYEQTREYLLNVTVTNLNTDEIIKKSVKIKVIDENDESPRFITGDTVHLKIAENSPISYPAIIGSSIAEDLDEGQNGIVTYSIVVGNTSAFAINSTSGDILCLYALDREDIDEYELIVEARDVGSPPNSATSKIIVSVEDANDNFPVFRQSAYFEKLVENAKKGVRVVQVFADDKDEGMNAQIRYSLLNGSSTFDIDEIDGWITVASEIDRETNQEFEVIVEARDEGVPPKRAQVPVRIQIVDENDNLPILNSKQFEIFVPNDARKNDFLMVLNASDADSNDILTFKIDGLDKGYFKINDDAEIVCEKPLIAKSYFSIEAIATDRAGHSIVANITFHLQPREKFPKWIETIENVKVKEHERQQIAIFNAKLGDIPIKYSLISHCQKSFTIDETKGVLSSTAFLDRESNQRCPIWITATAVSEGIPLTTTTKTIIEVIDVNDNSPRFEKLLYEFNLTENAGPVTIGTLRADDLDSGANAKIVYRIIEGDPMHEFLINENGELESIRDLDREYQSKYRLIVEARDNGKPSLSSTCIVIINVLDEDDNAPRFSRIFHVEIPEDTPTGSFVIQLSASDIDERSDYVFSFESPDDDLPFSLESHTGKVYTKSALDFEKKSSYRIKIRLTDGIWSIETSLFVTLSDVNDNSPAFDKSEYLFLVNDSTNIGAVFATDQDSDENGHVLYSIHNSNKYLRIDHNSGNIMVVRDDIPPLIEATIIAADNGIPTRRTSVKAIFIFLKYWNSEKMLIDKNIKLDTILPIGPSFNIYPKLSVKRESEKFYLKTRNESIVAFDRDTRKLVVFEFVERRERKKVAQIIRKSIRIPIGFHIGDYLAQFDNICDHFELGNRTDFAIDLSGNLRIIQDFSNSTKFSLMCNDGIWPKMNFEVAKVEIEMEKVKKHTGNNEPKKVVKSSRIITLPIHSRIKIPSLASNNSIVLEIPQNSFIGPSFGFQIEQNYLKLHGDFQKNSCFELFSRRSYQNHFDRVFLDVSIDNNAETWPVFDKTFYEFNLREDAQIGTVVQDFSHFKNHRLQISENHQLCEIANKIVLCEKTQPGVYHFEIELIGPEKKIRSAASARLTVVPVPFHSPSHGQFPSVIYVRELSKQKVVAKLPNDSNATYHLSDDNLRNIFEISEQGLLKTRIDSRAKTVYRVPIAVENGGEKNLEMFRIFVDEQIENRNNNNASDVDIIVIDTGENRMIERIGQNCEEMRNEEFEKIAIHAVNEIVDDFEYELSMAIVDRNGIALDANESRRTLKTFIERTRPQFLDVDGIETDFCKNVICRNNQTCRPSVARNIERFSAKYQSKILNVPLGTIRGKCGCAEGKECEEIAVAVEKKLRKTMKIECGKGEEAVDENGEAVCYCEKGFESKLSCSREMDMFSISKGFLEIQPKPENSEICSECNGTQKLEFDFRTIAETAQIVLFEFSKQTISIEIKAGQIVFALFDSYSRPVEIYLERVINDGKWHRLLLQMRGDGKKTSIQIDGRGKEVKSRIALPLPYSAGRILVGNVCLRRVLAQNQLVHPEIIQNKFFVISPTPFLDYCSNDSKSSSVFAKRTTICLVIALLILASIAMFACILVSVRKIRRKCANRDEPCWKKATEIDAYAVRGHVNRSMSKSSDDNYEIASIYCIQTKYFAGNQSPCQSRSPFSCGVPSLPTVAPTNKFWPNPEFLLALQHDSSSFGNSQPQTPTILIARASANDYKFTQGSSTSAPPPTQPPPTTPPWNVFPIELSTPNVVRPMSEEAQQIAIQIQAIRNNPEITPQEANQLVSQLIASFPPYLQQELQHI</sequence>
<comment type="caution">
    <text evidence="12">Lacks conserved residue(s) required for the propagation of feature annotation.</text>
</comment>
<evidence type="ECO:0000256" key="3">
    <source>
        <dbReference type="ARBA" id="ARBA00022536"/>
    </source>
</evidence>
<dbReference type="PROSITE" id="PS50268">
    <property type="entry name" value="CADHERIN_2"/>
    <property type="match status" value="12"/>
</dbReference>
<dbReference type="PANTHER" id="PTHR24028">
    <property type="entry name" value="CADHERIN-87A"/>
    <property type="match status" value="1"/>
</dbReference>
<dbReference type="PROSITE" id="PS00232">
    <property type="entry name" value="CADHERIN_1"/>
    <property type="match status" value="6"/>
</dbReference>
<feature type="domain" description="Cadherin" evidence="16">
    <location>
        <begin position="1158"/>
        <end position="1247"/>
    </location>
</feature>
<feature type="domain" description="Cadherin" evidence="16">
    <location>
        <begin position="1447"/>
        <end position="1542"/>
    </location>
</feature>
<feature type="transmembrane region" description="Helical" evidence="14">
    <location>
        <begin position="3057"/>
        <end position="3077"/>
    </location>
</feature>
<keyword evidence="2" id="KW-1003">Cell membrane</keyword>
<evidence type="ECO:0000259" key="16">
    <source>
        <dbReference type="PROSITE" id="PS50268"/>
    </source>
</evidence>
<evidence type="ECO:0000313" key="17">
    <source>
        <dbReference type="EMBL" id="CAB3402273.1"/>
    </source>
</evidence>
<dbReference type="FunFam" id="2.60.40.60:FF:000020">
    <property type="entry name" value="Dachsous cadherin-related 1b"/>
    <property type="match status" value="2"/>
</dbReference>
<dbReference type="SMART" id="SM00112">
    <property type="entry name" value="CA"/>
    <property type="match status" value="15"/>
</dbReference>
<keyword evidence="4 14" id="KW-0812">Transmembrane</keyword>
<dbReference type="Gene3D" id="2.60.120.200">
    <property type="match status" value="1"/>
</dbReference>
<keyword evidence="8 14" id="KW-1133">Transmembrane helix</keyword>
<dbReference type="PANTHER" id="PTHR24028:SF328">
    <property type="entry name" value="CADHERIN-3"/>
    <property type="match status" value="1"/>
</dbReference>
<keyword evidence="6" id="KW-0677">Repeat</keyword>
<feature type="domain" description="Cadherin" evidence="16">
    <location>
        <begin position="1544"/>
        <end position="1649"/>
    </location>
</feature>
<keyword evidence="3" id="KW-0245">EGF-like domain</keyword>
<evidence type="ECO:0000256" key="8">
    <source>
        <dbReference type="ARBA" id="ARBA00022989"/>
    </source>
</evidence>
<dbReference type="Pfam" id="PF00028">
    <property type="entry name" value="Cadherin"/>
    <property type="match status" value="8"/>
</dbReference>
<evidence type="ECO:0000256" key="10">
    <source>
        <dbReference type="ARBA" id="ARBA00023180"/>
    </source>
</evidence>
<evidence type="ECO:0000256" key="4">
    <source>
        <dbReference type="ARBA" id="ARBA00022692"/>
    </source>
</evidence>
<dbReference type="Pfam" id="PF25374">
    <property type="entry name" value="Cadherin_FAT4_N"/>
    <property type="match status" value="1"/>
</dbReference>
<feature type="compositionally biased region" description="Pro residues" evidence="13">
    <location>
        <begin position="3208"/>
        <end position="3219"/>
    </location>
</feature>
<evidence type="ECO:0000256" key="13">
    <source>
        <dbReference type="SAM" id="MobiDB-lite"/>
    </source>
</evidence>
<dbReference type="InterPro" id="IPR015919">
    <property type="entry name" value="Cadherin-like_sf"/>
</dbReference>
<dbReference type="InterPro" id="IPR002126">
    <property type="entry name" value="Cadherin-like_dom"/>
</dbReference>
<dbReference type="FunFam" id="2.60.40.60:FF:000092">
    <property type="entry name" value="Protocadherin 8"/>
    <property type="match status" value="1"/>
</dbReference>
<evidence type="ECO:0000256" key="14">
    <source>
        <dbReference type="SAM" id="Phobius"/>
    </source>
</evidence>
<dbReference type="EMBL" id="CADEPM010000003">
    <property type="protein sequence ID" value="CAB3402273.1"/>
    <property type="molecule type" value="Genomic_DNA"/>
</dbReference>
<evidence type="ECO:0000256" key="6">
    <source>
        <dbReference type="ARBA" id="ARBA00022737"/>
    </source>
</evidence>
<dbReference type="OrthoDB" id="6252479at2759"/>
<dbReference type="Proteomes" id="UP000494206">
    <property type="component" value="Unassembled WGS sequence"/>
</dbReference>
<dbReference type="CDD" id="cd00110">
    <property type="entry name" value="LamG"/>
    <property type="match status" value="1"/>
</dbReference>
<evidence type="ECO:0000313" key="18">
    <source>
        <dbReference type="Proteomes" id="UP000494206"/>
    </source>
</evidence>
<evidence type="ECO:0000256" key="11">
    <source>
        <dbReference type="PROSITE-ProRule" id="PRU00043"/>
    </source>
</evidence>
<dbReference type="FunFam" id="2.60.40.60:FF:000007">
    <property type="entry name" value="Protocadherin alpha 2"/>
    <property type="match status" value="1"/>
</dbReference>
<evidence type="ECO:0000256" key="7">
    <source>
        <dbReference type="ARBA" id="ARBA00022837"/>
    </source>
</evidence>
<dbReference type="InterPro" id="IPR050174">
    <property type="entry name" value="Protocadherin/Cadherin-CA"/>
</dbReference>
<protein>
    <submittedName>
        <fullName evidence="17">Uncharacterized protein</fullName>
    </submittedName>
</protein>
<keyword evidence="10" id="KW-0325">Glycoprotein</keyword>
<dbReference type="CDD" id="cd11304">
    <property type="entry name" value="Cadherin_repeat"/>
    <property type="match status" value="13"/>
</dbReference>
<feature type="domain" description="Cadherin" evidence="16">
    <location>
        <begin position="144"/>
        <end position="248"/>
    </location>
</feature>
<evidence type="ECO:0000256" key="2">
    <source>
        <dbReference type="ARBA" id="ARBA00022475"/>
    </source>
</evidence>
<feature type="domain" description="Laminin G" evidence="15">
    <location>
        <begin position="2872"/>
        <end position="3039"/>
    </location>
</feature>
<evidence type="ECO:0000256" key="1">
    <source>
        <dbReference type="ARBA" id="ARBA00004251"/>
    </source>
</evidence>
<dbReference type="GO" id="GO:0005509">
    <property type="term" value="F:calcium ion binding"/>
    <property type="evidence" value="ECO:0007669"/>
    <property type="project" value="UniProtKB-UniRule"/>
</dbReference>
<proteinExistence type="predicted"/>
<evidence type="ECO:0000256" key="9">
    <source>
        <dbReference type="ARBA" id="ARBA00023136"/>
    </source>
</evidence>
<dbReference type="SUPFAM" id="SSF49899">
    <property type="entry name" value="Concanavalin A-like lectins/glucanases"/>
    <property type="match status" value="1"/>
</dbReference>
<dbReference type="InterPro" id="IPR001791">
    <property type="entry name" value="Laminin_G"/>
</dbReference>
<feature type="domain" description="Cadherin" evidence="16">
    <location>
        <begin position="53"/>
        <end position="142"/>
    </location>
</feature>
<feature type="domain" description="Cadherin" evidence="16">
    <location>
        <begin position="1948"/>
        <end position="2050"/>
    </location>
</feature>
<evidence type="ECO:0000256" key="12">
    <source>
        <dbReference type="PROSITE-ProRule" id="PRU00122"/>
    </source>
</evidence>
<feature type="domain" description="Cadherin" evidence="16">
    <location>
        <begin position="262"/>
        <end position="345"/>
    </location>
</feature>
<dbReference type="PRINTS" id="PR00205">
    <property type="entry name" value="CADHERIN"/>
</dbReference>
<dbReference type="InterPro" id="IPR020894">
    <property type="entry name" value="Cadherin_CS"/>
</dbReference>
<evidence type="ECO:0000259" key="15">
    <source>
        <dbReference type="PROSITE" id="PS50025"/>
    </source>
</evidence>
<gene>
    <name evidence="17" type="ORF">CBOVIS_LOCUS4911</name>
</gene>
<organism evidence="17 18">
    <name type="scientific">Caenorhabditis bovis</name>
    <dbReference type="NCBI Taxonomy" id="2654633"/>
    <lineage>
        <taxon>Eukaryota</taxon>
        <taxon>Metazoa</taxon>
        <taxon>Ecdysozoa</taxon>
        <taxon>Nematoda</taxon>
        <taxon>Chromadorea</taxon>
        <taxon>Rhabditida</taxon>
        <taxon>Rhabditina</taxon>
        <taxon>Rhabditomorpha</taxon>
        <taxon>Rhabditoidea</taxon>
        <taxon>Rhabditidae</taxon>
        <taxon>Peloderinae</taxon>
        <taxon>Caenorhabditis</taxon>
    </lineage>
</organism>
<accession>A0A8S1EW96</accession>
<dbReference type="PROSITE" id="PS50025">
    <property type="entry name" value="LAM_G_DOMAIN"/>
    <property type="match status" value="1"/>
</dbReference>
<feature type="domain" description="Cadherin" evidence="16">
    <location>
        <begin position="640"/>
        <end position="734"/>
    </location>
</feature>
<feature type="domain" description="Cadherin" evidence="16">
    <location>
        <begin position="1650"/>
        <end position="1752"/>
    </location>
</feature>
<feature type="domain" description="Cadherin" evidence="16">
    <location>
        <begin position="2050"/>
        <end position="2149"/>
    </location>
</feature>
<feature type="region of interest" description="Disordered" evidence="13">
    <location>
        <begin position="3200"/>
        <end position="3219"/>
    </location>
</feature>
<dbReference type="Pfam" id="PF02210">
    <property type="entry name" value="Laminin_G_2"/>
    <property type="match status" value="1"/>
</dbReference>
<dbReference type="GO" id="GO:0007411">
    <property type="term" value="P:axon guidance"/>
    <property type="evidence" value="ECO:0007669"/>
    <property type="project" value="UniProtKB-ARBA"/>
</dbReference>
<dbReference type="SUPFAM" id="SSF49313">
    <property type="entry name" value="Cadherin-like"/>
    <property type="match status" value="14"/>
</dbReference>
<dbReference type="SMART" id="SM00282">
    <property type="entry name" value="LamG"/>
    <property type="match status" value="1"/>
</dbReference>
<dbReference type="GO" id="GO:0007156">
    <property type="term" value="P:homophilic cell adhesion via plasma membrane adhesion molecules"/>
    <property type="evidence" value="ECO:0007669"/>
    <property type="project" value="InterPro"/>
</dbReference>
<name>A0A8S1EW96_9PELO</name>
<feature type="domain" description="Cadherin" evidence="16">
    <location>
        <begin position="1877"/>
        <end position="1947"/>
    </location>
</feature>
<dbReference type="InterPro" id="IPR013320">
    <property type="entry name" value="ConA-like_dom_sf"/>
</dbReference>
<keyword evidence="9 14" id="KW-0472">Membrane</keyword>
<keyword evidence="7 11" id="KW-0106">Calcium</keyword>
<dbReference type="Gene3D" id="2.60.40.60">
    <property type="entry name" value="Cadherins"/>
    <property type="match status" value="15"/>
</dbReference>
<feature type="domain" description="Cadherin" evidence="16">
    <location>
        <begin position="2150"/>
        <end position="2262"/>
    </location>
</feature>
<reference evidence="17 18" key="1">
    <citation type="submission" date="2020-04" db="EMBL/GenBank/DDBJ databases">
        <authorList>
            <person name="Laetsch R D."/>
            <person name="Stevens L."/>
            <person name="Kumar S."/>
            <person name="Blaxter L. M."/>
        </authorList>
    </citation>
    <scope>NUCLEOTIDE SEQUENCE [LARGE SCALE GENOMIC DNA]</scope>
</reference>
<dbReference type="GO" id="GO:0005886">
    <property type="term" value="C:plasma membrane"/>
    <property type="evidence" value="ECO:0007669"/>
    <property type="project" value="UniProtKB-SubCell"/>
</dbReference>
<comment type="caution">
    <text evidence="17">The sequence shown here is derived from an EMBL/GenBank/DDBJ whole genome shotgun (WGS) entry which is preliminary data.</text>
</comment>
<keyword evidence="5" id="KW-0732">Signal</keyword>
<evidence type="ECO:0000256" key="5">
    <source>
        <dbReference type="ARBA" id="ARBA00022729"/>
    </source>
</evidence>